<dbReference type="EMBL" id="VCGU01000004">
    <property type="protein sequence ID" value="TRY76755.1"/>
    <property type="molecule type" value="Genomic_DNA"/>
</dbReference>
<gene>
    <name evidence="2" type="ORF">TCAL_08555</name>
</gene>
<name>A0A553PGG2_TIGCA</name>
<dbReference type="AlphaFoldDB" id="A0A553PGG2"/>
<feature type="signal peptide" evidence="1">
    <location>
        <begin position="1"/>
        <end position="19"/>
    </location>
</feature>
<reference evidence="2 3" key="1">
    <citation type="journal article" date="2018" name="Nat. Ecol. Evol.">
        <title>Genomic signatures of mitonuclear coevolution across populations of Tigriopus californicus.</title>
        <authorList>
            <person name="Barreto F.S."/>
            <person name="Watson E.T."/>
            <person name="Lima T.G."/>
            <person name="Willett C.S."/>
            <person name="Edmands S."/>
            <person name="Li W."/>
            <person name="Burton R.S."/>
        </authorList>
    </citation>
    <scope>NUCLEOTIDE SEQUENCE [LARGE SCALE GENOMIC DNA]</scope>
    <source>
        <strain evidence="2 3">San Diego</strain>
    </source>
</reference>
<accession>A0A553PGG2</accession>
<proteinExistence type="predicted"/>
<evidence type="ECO:0000256" key="1">
    <source>
        <dbReference type="SAM" id="SignalP"/>
    </source>
</evidence>
<protein>
    <submittedName>
        <fullName evidence="2">Uncharacterized protein</fullName>
    </submittedName>
</protein>
<sequence length="312" mass="35678">MQRQSTVVVLMMVLGVVHGSELEGEDECKRYSLEELKASVFDPHFNYEIDLILDSFDTIASGVDELVTGLKDGPSALNPDEVRIAMALMKQELNSLVVNARSNVQKMWNVALSPNEDGTPSSLRDLRLKFQHIHQELHAIHNAVVVPFEELVQTSKMLLDPMVTMIKMFLQKAAAEGEAAKEKVFESIKEKDKFIGLVIAELVKSDINDEPILITDMVAHINFIWSEFTAKFYEYGLRNKEPITNDEFWLKVLPEMWSQRSNLECEEDMDPQECKKLQMLNIAASVFYNTEIDGPSWFEHLREVIKKDKAKQ</sequence>
<organism evidence="2 3">
    <name type="scientific">Tigriopus californicus</name>
    <name type="common">Marine copepod</name>
    <dbReference type="NCBI Taxonomy" id="6832"/>
    <lineage>
        <taxon>Eukaryota</taxon>
        <taxon>Metazoa</taxon>
        <taxon>Ecdysozoa</taxon>
        <taxon>Arthropoda</taxon>
        <taxon>Crustacea</taxon>
        <taxon>Multicrustacea</taxon>
        <taxon>Hexanauplia</taxon>
        <taxon>Copepoda</taxon>
        <taxon>Harpacticoida</taxon>
        <taxon>Harpacticidae</taxon>
        <taxon>Tigriopus</taxon>
    </lineage>
</organism>
<evidence type="ECO:0000313" key="3">
    <source>
        <dbReference type="Proteomes" id="UP000318571"/>
    </source>
</evidence>
<keyword evidence="1" id="KW-0732">Signal</keyword>
<comment type="caution">
    <text evidence="2">The sequence shown here is derived from an EMBL/GenBank/DDBJ whole genome shotgun (WGS) entry which is preliminary data.</text>
</comment>
<feature type="chain" id="PRO_5022094213" evidence="1">
    <location>
        <begin position="20"/>
        <end position="312"/>
    </location>
</feature>
<dbReference type="Proteomes" id="UP000318571">
    <property type="component" value="Chromosome 5"/>
</dbReference>
<evidence type="ECO:0000313" key="2">
    <source>
        <dbReference type="EMBL" id="TRY76755.1"/>
    </source>
</evidence>
<keyword evidence="3" id="KW-1185">Reference proteome</keyword>